<evidence type="ECO:0000313" key="1">
    <source>
        <dbReference type="EMBL" id="ODA14513.1"/>
    </source>
</evidence>
<dbReference type="OrthoDB" id="6710687at2"/>
<keyword evidence="2" id="KW-1185">Reference proteome</keyword>
<reference evidence="1 2" key="1">
    <citation type="submission" date="2016-07" db="EMBL/GenBank/DDBJ databases">
        <title>Acinetobacter sp. ANC 4603.</title>
        <authorList>
            <person name="Radolfova-Krizova L."/>
            <person name="Nemec A."/>
        </authorList>
    </citation>
    <scope>NUCLEOTIDE SEQUENCE [LARGE SCALE GENOMIC DNA]</scope>
    <source>
        <strain evidence="1 2">ANC 4603</strain>
    </source>
</reference>
<dbReference type="AlphaFoldDB" id="A0A1C3D0G4"/>
<name>A0A1C3D0G4_9GAMM</name>
<evidence type="ECO:0000313" key="2">
    <source>
        <dbReference type="Proteomes" id="UP000186553"/>
    </source>
</evidence>
<sequence length="94" mass="11291">MKTVRAMDDIQPAYSAFLENNHYPKLESLSNWGKNRFFFSLYFKLIEDWHLTEQIVIEMDKHFYRLDTSEAPDFLDEKPYLAWLKGALLHQYAV</sequence>
<protein>
    <submittedName>
        <fullName evidence="1">Uncharacterized protein</fullName>
    </submittedName>
</protein>
<dbReference type="Proteomes" id="UP000186553">
    <property type="component" value="Unassembled WGS sequence"/>
</dbReference>
<dbReference type="EMBL" id="MBDL01000001">
    <property type="protein sequence ID" value="ODA14513.1"/>
    <property type="molecule type" value="Genomic_DNA"/>
</dbReference>
<gene>
    <name evidence="1" type="ORF">BBP83_01530</name>
</gene>
<comment type="caution">
    <text evidence="1">The sequence shown here is derived from an EMBL/GenBank/DDBJ whole genome shotgun (WGS) entry which is preliminary data.</text>
</comment>
<proteinExistence type="predicted"/>
<dbReference type="RefSeq" id="WP_068885651.1">
    <property type="nucleotide sequence ID" value="NZ_CBCRUU010000011.1"/>
</dbReference>
<accession>A0A1C3D0G4</accession>
<organism evidence="1 2">
    <name type="scientific">Acinetobacter celticus</name>
    <dbReference type="NCBI Taxonomy" id="1891224"/>
    <lineage>
        <taxon>Bacteria</taxon>
        <taxon>Pseudomonadati</taxon>
        <taxon>Pseudomonadota</taxon>
        <taxon>Gammaproteobacteria</taxon>
        <taxon>Moraxellales</taxon>
        <taxon>Moraxellaceae</taxon>
        <taxon>Acinetobacter</taxon>
    </lineage>
</organism>